<evidence type="ECO:0000313" key="14">
    <source>
        <dbReference type="Proteomes" id="UP000565441"/>
    </source>
</evidence>
<keyword evidence="7" id="KW-0539">Nucleus</keyword>
<dbReference type="InterPro" id="IPR046616">
    <property type="entry name" value="DUF6729"/>
</dbReference>
<evidence type="ECO:0000256" key="2">
    <source>
        <dbReference type="ARBA" id="ARBA00022722"/>
    </source>
</evidence>
<feature type="domain" description="3'-5' exonuclease" evidence="11">
    <location>
        <begin position="589"/>
        <end position="746"/>
    </location>
</feature>
<dbReference type="SUPFAM" id="SSF53098">
    <property type="entry name" value="Ribonuclease H-like"/>
    <property type="match status" value="1"/>
</dbReference>
<dbReference type="GO" id="GO:0005634">
    <property type="term" value="C:nucleus"/>
    <property type="evidence" value="ECO:0007669"/>
    <property type="project" value="UniProtKB-SubCell"/>
</dbReference>
<accession>A0A8H5H8T4</accession>
<keyword evidence="4" id="KW-0378">Hydrolase</keyword>
<dbReference type="InterPro" id="IPR051132">
    <property type="entry name" value="3-5_Exonuclease_domain"/>
</dbReference>
<evidence type="ECO:0000259" key="11">
    <source>
        <dbReference type="Pfam" id="PF01612"/>
    </source>
</evidence>
<keyword evidence="14" id="KW-1185">Reference proteome</keyword>
<dbReference type="GO" id="GO:0046872">
    <property type="term" value="F:metal ion binding"/>
    <property type="evidence" value="ECO:0007669"/>
    <property type="project" value="UniProtKB-KW"/>
</dbReference>
<evidence type="ECO:0000313" key="13">
    <source>
        <dbReference type="EMBL" id="KAF5379066.1"/>
    </source>
</evidence>
<feature type="compositionally biased region" description="Basic and acidic residues" evidence="10">
    <location>
        <begin position="24"/>
        <end position="33"/>
    </location>
</feature>
<dbReference type="InterPro" id="IPR002562">
    <property type="entry name" value="3'-5'_exonuclease_dom"/>
</dbReference>
<evidence type="ECO:0000256" key="1">
    <source>
        <dbReference type="ARBA" id="ARBA00004123"/>
    </source>
</evidence>
<feature type="compositionally biased region" description="Acidic residues" evidence="10">
    <location>
        <begin position="34"/>
        <end position="44"/>
    </location>
</feature>
<evidence type="ECO:0000256" key="3">
    <source>
        <dbReference type="ARBA" id="ARBA00022723"/>
    </source>
</evidence>
<comment type="caution">
    <text evidence="13">The sequence shown here is derived from an EMBL/GenBank/DDBJ whole genome shotgun (WGS) entry which is preliminary data.</text>
</comment>
<name>A0A8H5H8T4_9AGAR</name>
<dbReference type="Pfam" id="PF01612">
    <property type="entry name" value="DNA_pol_A_exo1"/>
    <property type="match status" value="1"/>
</dbReference>
<feature type="region of interest" description="Disordered" evidence="10">
    <location>
        <begin position="1"/>
        <end position="101"/>
    </location>
</feature>
<proteinExistence type="predicted"/>
<evidence type="ECO:0000256" key="7">
    <source>
        <dbReference type="ARBA" id="ARBA00023242"/>
    </source>
</evidence>
<feature type="region of interest" description="Disordered" evidence="10">
    <location>
        <begin position="135"/>
        <end position="160"/>
    </location>
</feature>
<comment type="subcellular location">
    <subcellularLocation>
        <location evidence="1">Nucleus</location>
    </subcellularLocation>
</comment>
<evidence type="ECO:0000256" key="4">
    <source>
        <dbReference type="ARBA" id="ARBA00022801"/>
    </source>
</evidence>
<reference evidence="13 14" key="1">
    <citation type="journal article" date="2020" name="ISME J.">
        <title>Uncovering the hidden diversity of litter-decomposition mechanisms in mushroom-forming fungi.</title>
        <authorList>
            <person name="Floudas D."/>
            <person name="Bentzer J."/>
            <person name="Ahren D."/>
            <person name="Johansson T."/>
            <person name="Persson P."/>
            <person name="Tunlid A."/>
        </authorList>
    </citation>
    <scope>NUCLEOTIDE SEQUENCE [LARGE SCALE GENOMIC DNA]</scope>
    <source>
        <strain evidence="13 14">CBS 661.87</strain>
    </source>
</reference>
<keyword evidence="3" id="KW-0479">Metal-binding</keyword>
<evidence type="ECO:0000259" key="12">
    <source>
        <dbReference type="Pfam" id="PF20499"/>
    </source>
</evidence>
<evidence type="ECO:0000256" key="6">
    <source>
        <dbReference type="ARBA" id="ARBA00022842"/>
    </source>
</evidence>
<keyword evidence="2" id="KW-0540">Nuclease</keyword>
<evidence type="ECO:0000256" key="5">
    <source>
        <dbReference type="ARBA" id="ARBA00022839"/>
    </source>
</evidence>
<feature type="domain" description="DUF6729" evidence="12">
    <location>
        <begin position="222"/>
        <end position="390"/>
    </location>
</feature>
<feature type="compositionally biased region" description="Low complexity" evidence="10">
    <location>
        <begin position="65"/>
        <end position="81"/>
    </location>
</feature>
<keyword evidence="6" id="KW-0460">Magnesium</keyword>
<protein>
    <recommendedName>
        <fullName evidence="8">3'-5' exonuclease</fullName>
    </recommendedName>
    <alternativeName>
        <fullName evidence="9">Werner Syndrome-like exonuclease</fullName>
    </alternativeName>
</protein>
<evidence type="ECO:0000256" key="9">
    <source>
        <dbReference type="ARBA" id="ARBA00042761"/>
    </source>
</evidence>
<evidence type="ECO:0000256" key="8">
    <source>
        <dbReference type="ARBA" id="ARBA00040531"/>
    </source>
</evidence>
<dbReference type="OrthoDB" id="1920326at2759"/>
<feature type="compositionally biased region" description="Polar residues" evidence="10">
    <location>
        <begin position="82"/>
        <end position="92"/>
    </location>
</feature>
<dbReference type="PANTHER" id="PTHR13620:SF109">
    <property type="entry name" value="3'-5' EXONUCLEASE"/>
    <property type="match status" value="1"/>
</dbReference>
<dbReference type="AlphaFoldDB" id="A0A8H5H8T4"/>
<feature type="compositionally biased region" description="Basic and acidic residues" evidence="10">
    <location>
        <begin position="1"/>
        <end position="11"/>
    </location>
</feature>
<keyword evidence="5" id="KW-0269">Exonuclease</keyword>
<gene>
    <name evidence="13" type="ORF">D9615_005940</name>
</gene>
<dbReference type="Pfam" id="PF20499">
    <property type="entry name" value="DUF6729"/>
    <property type="match status" value="1"/>
</dbReference>
<sequence>MTRPLGRKDGPRPPGAPRRGRPPKARDKQKENANDADDEYDIDDTFPAGFDWEELDRVEREASRAGASSPEPSGLSSSAAANTQELARSSSQTRDESSLNAAAASDRVTFEHLRAATKRSQTFPFFTRRNVQDLESDGEENSDGMESQNDGDLPSTDPDEVGRLKARAAWFDKPKTMPDWLYQYFGTTIAPLIFAKDIKDGRQLAKPPTFSEAPTHGQPPTFWVHQPEPVITLSRHRFFPPILYQPRVFLWLPHFYVEKLHCPNCSRGVLEKNGALKPRRITDVDSSFFIVAWAYYCRKGWAHFHGWSTRFLSSLPVYLRLAFPATLSRKGGLSRNVIAQLRVGNQHKMGPTGARSLLLEMHTLRFSVLQSQYLEAVFELVRGRQDQSDQIQSTLHNYMSEVFPSFGDFGDPQGYAGFVPSEFYLAQMMNKAIESDENDANQHTACLAPDQLAIDDSHKVNKHIAKVNGVSVFSALWTCMDSRYIRGQALTLTKAHEERVGPLRGIADSVKRYGFSDPPIVFSDDPVKDKQMIYTAFPSLAKNLTPVATAYGLKSISLPDTVKISILDTPELTESTLASIMAPLDLNSDAHLCVSLDAEWNLSRRVGVSVLQTAPHSEPDSIFIIPVHKFPRLPTSLLRLLILTQVFKVGSAIKGDITRLKKQFLELPDECSFSIIDLKEYCIQRGLVVRGAPASLDILVEKALKMYLPKDGTVRKSEEWEAKQLPPGHIQYAALDVYATRTVFEKEGGDVVAYRVISAVQPTSLGGVRVKIPSKSRLVVDIHTLLNPSAAAILHLLPRSSQSSTKPGCLTLGQLQAASSSSVFQMVVPLSLLSFDCRNHNVVTMTQPLSSSSISHSPPVDHNTVFIDPILLQESSQEPESHALDEEAIEDCLSFSEPEDTDSVELDILEAHFQSAEKARGKKRQRDSTPESEFLDLDPVAILQKLVNAPEPAMREEFTRIKKDLFHAFQMIPTSSDHWLRQRQGLALPALPPTTPEARKYFFSQVRHFAALASANGKSRINYELFAREWNQTADGKSRFYVTTDVLMAYAKTWDKSTNIRASKELITNKISVIDKTRNVFAAPDIPFPSFITTTATSTQPSQGVLDIDPTGDEPVSASLTVSLAQSHPVIHLPSPPPPPSPHSPHLEPHVHLQVRRDMSAPTVESVESSGTSTPSLIGLEDVSSVRFHLP</sequence>
<dbReference type="GO" id="GO:0006139">
    <property type="term" value="P:nucleobase-containing compound metabolic process"/>
    <property type="evidence" value="ECO:0007669"/>
    <property type="project" value="InterPro"/>
</dbReference>
<dbReference type="GO" id="GO:0008408">
    <property type="term" value="F:3'-5' exonuclease activity"/>
    <property type="evidence" value="ECO:0007669"/>
    <property type="project" value="InterPro"/>
</dbReference>
<dbReference type="Proteomes" id="UP000565441">
    <property type="component" value="Unassembled WGS sequence"/>
</dbReference>
<dbReference type="EMBL" id="JAACJP010000017">
    <property type="protein sequence ID" value="KAF5379066.1"/>
    <property type="molecule type" value="Genomic_DNA"/>
</dbReference>
<dbReference type="InterPro" id="IPR036397">
    <property type="entry name" value="RNaseH_sf"/>
</dbReference>
<dbReference type="InterPro" id="IPR012337">
    <property type="entry name" value="RNaseH-like_sf"/>
</dbReference>
<organism evidence="13 14">
    <name type="scientific">Tricholomella constricta</name>
    <dbReference type="NCBI Taxonomy" id="117010"/>
    <lineage>
        <taxon>Eukaryota</taxon>
        <taxon>Fungi</taxon>
        <taxon>Dikarya</taxon>
        <taxon>Basidiomycota</taxon>
        <taxon>Agaricomycotina</taxon>
        <taxon>Agaricomycetes</taxon>
        <taxon>Agaricomycetidae</taxon>
        <taxon>Agaricales</taxon>
        <taxon>Tricholomatineae</taxon>
        <taxon>Lyophyllaceae</taxon>
        <taxon>Tricholomella</taxon>
    </lineage>
</organism>
<dbReference type="PANTHER" id="PTHR13620">
    <property type="entry name" value="3-5 EXONUCLEASE"/>
    <property type="match status" value="1"/>
</dbReference>
<dbReference type="Gene3D" id="3.30.420.10">
    <property type="entry name" value="Ribonuclease H-like superfamily/Ribonuclease H"/>
    <property type="match status" value="1"/>
</dbReference>
<dbReference type="GO" id="GO:0003676">
    <property type="term" value="F:nucleic acid binding"/>
    <property type="evidence" value="ECO:0007669"/>
    <property type="project" value="InterPro"/>
</dbReference>
<evidence type="ECO:0000256" key="10">
    <source>
        <dbReference type="SAM" id="MobiDB-lite"/>
    </source>
</evidence>